<organism evidence="1 2">
    <name type="scientific">Heliophilum fasciatum</name>
    <dbReference type="NCBI Taxonomy" id="35700"/>
    <lineage>
        <taxon>Bacteria</taxon>
        <taxon>Bacillati</taxon>
        <taxon>Bacillota</taxon>
        <taxon>Clostridia</taxon>
        <taxon>Eubacteriales</taxon>
        <taxon>Heliobacteriaceae</taxon>
        <taxon>Heliophilum</taxon>
    </lineage>
</organism>
<protein>
    <recommendedName>
        <fullName evidence="3">Bacteriophage T4 Gp32 single-stranded DNA-binding domain-containing protein</fullName>
    </recommendedName>
</protein>
<reference evidence="1 2" key="1">
    <citation type="submission" date="2019-03" db="EMBL/GenBank/DDBJ databases">
        <title>Genomic Encyclopedia of Type Strains, Phase IV (KMG-IV): sequencing the most valuable type-strain genomes for metagenomic binning, comparative biology and taxonomic classification.</title>
        <authorList>
            <person name="Goeker M."/>
        </authorList>
    </citation>
    <scope>NUCLEOTIDE SEQUENCE [LARGE SCALE GENOMIC DNA]</scope>
    <source>
        <strain evidence="1 2">DSM 11170</strain>
    </source>
</reference>
<proteinExistence type="predicted"/>
<evidence type="ECO:0000313" key="2">
    <source>
        <dbReference type="Proteomes" id="UP000294813"/>
    </source>
</evidence>
<dbReference type="Proteomes" id="UP000294813">
    <property type="component" value="Unassembled WGS sequence"/>
</dbReference>
<dbReference type="EMBL" id="SLXT01000035">
    <property type="protein sequence ID" value="TCP60617.1"/>
    <property type="molecule type" value="Genomic_DNA"/>
</dbReference>
<keyword evidence="2" id="KW-1185">Reference proteome</keyword>
<gene>
    <name evidence="1" type="ORF">EDD73_1355</name>
</gene>
<dbReference type="AlphaFoldDB" id="A0A4R2REY5"/>
<evidence type="ECO:0008006" key="3">
    <source>
        <dbReference type="Google" id="ProtNLM"/>
    </source>
</evidence>
<dbReference type="OrthoDB" id="2365082at2"/>
<name>A0A4R2REY5_9FIRM</name>
<accession>A0A4R2REY5</accession>
<dbReference type="RefSeq" id="WP_131920681.1">
    <property type="nucleotide sequence ID" value="NZ_JAOQNU010000035.1"/>
</dbReference>
<sequence length="222" mass="25226">MGVITAKGKDAKESVNKKNGAIDFKKVFIRLKDGESVRVRLLSPEDYVEYRAHGLYQQGIYTQPCIEPTGQPCAHCEAAKAGVEAFELLRARKRYLFAMADIDEGILRVFDASQGQAHGIIQTIEQYQEDLGELAFVFKRTGTKVDTSFTLNPIIKLKADDREKFKRFDNGVVEEDFYEKVLQPRTRQQQIEELEKAGFPVEQYFANEIPDAGVKPIDELPF</sequence>
<comment type="caution">
    <text evidence="1">The sequence shown here is derived from an EMBL/GenBank/DDBJ whole genome shotgun (WGS) entry which is preliminary data.</text>
</comment>
<evidence type="ECO:0000313" key="1">
    <source>
        <dbReference type="EMBL" id="TCP60617.1"/>
    </source>
</evidence>